<comment type="caution">
    <text evidence="2">The sequence shown here is derived from an EMBL/GenBank/DDBJ whole genome shotgun (WGS) entry which is preliminary data.</text>
</comment>
<evidence type="ECO:0000259" key="1">
    <source>
        <dbReference type="Pfam" id="PF13349"/>
    </source>
</evidence>
<dbReference type="RefSeq" id="WP_399657013.1">
    <property type="nucleotide sequence ID" value="NZ_JBITYG010000015.1"/>
</dbReference>
<protein>
    <submittedName>
        <fullName evidence="2">DUF4097 family beta strand repeat-containing protein</fullName>
    </submittedName>
</protein>
<name>A0ABW8CHK6_9ACTN</name>
<dbReference type="EMBL" id="JBITYG010000015">
    <property type="protein sequence ID" value="MFI9105937.1"/>
    <property type="molecule type" value="Genomic_DNA"/>
</dbReference>
<proteinExistence type="predicted"/>
<accession>A0ABW8CHK6</accession>
<keyword evidence="3" id="KW-1185">Reference proteome</keyword>
<gene>
    <name evidence="2" type="ORF">ACIGXA_36070</name>
</gene>
<organism evidence="2 3">
    <name type="scientific">Streptomyces fildesensis</name>
    <dbReference type="NCBI Taxonomy" id="375757"/>
    <lineage>
        <taxon>Bacteria</taxon>
        <taxon>Bacillati</taxon>
        <taxon>Actinomycetota</taxon>
        <taxon>Actinomycetes</taxon>
        <taxon>Kitasatosporales</taxon>
        <taxon>Streptomycetaceae</taxon>
        <taxon>Streptomyces</taxon>
    </lineage>
</organism>
<evidence type="ECO:0000313" key="3">
    <source>
        <dbReference type="Proteomes" id="UP001614394"/>
    </source>
</evidence>
<dbReference type="Pfam" id="PF13349">
    <property type="entry name" value="DUF4097"/>
    <property type="match status" value="1"/>
</dbReference>
<reference evidence="2 3" key="1">
    <citation type="submission" date="2024-10" db="EMBL/GenBank/DDBJ databases">
        <title>The Natural Products Discovery Center: Release of the First 8490 Sequenced Strains for Exploring Actinobacteria Biosynthetic Diversity.</title>
        <authorList>
            <person name="Kalkreuter E."/>
            <person name="Kautsar S.A."/>
            <person name="Yang D."/>
            <person name="Bader C.D."/>
            <person name="Teijaro C.N."/>
            <person name="Fluegel L."/>
            <person name="Davis C.M."/>
            <person name="Simpson J.R."/>
            <person name="Lauterbach L."/>
            <person name="Steele A.D."/>
            <person name="Gui C."/>
            <person name="Meng S."/>
            <person name="Li G."/>
            <person name="Viehrig K."/>
            <person name="Ye F."/>
            <person name="Su P."/>
            <person name="Kiefer A.F."/>
            <person name="Nichols A."/>
            <person name="Cepeda A.J."/>
            <person name="Yan W."/>
            <person name="Fan B."/>
            <person name="Jiang Y."/>
            <person name="Adhikari A."/>
            <person name="Zheng C.-J."/>
            <person name="Schuster L."/>
            <person name="Cowan T.M."/>
            <person name="Smanski M.J."/>
            <person name="Chevrette M.G."/>
            <person name="De Carvalho L.P.S."/>
            <person name="Shen B."/>
        </authorList>
    </citation>
    <scope>NUCLEOTIDE SEQUENCE [LARGE SCALE GENOMIC DNA]</scope>
    <source>
        <strain evidence="2 3">NPDC053399</strain>
    </source>
</reference>
<sequence>MISALLIVSPMAVETWAYFGGHRPGPTESLEVPSGGRVQRLQVDAGNASVTVRPGPAGQVRVRQTLTWSTTKPQVRKVWDGGVLKVQAECPGWWSLTGLDCSVKLEFDVPPEIEIQVVGTSGSTDVRGTTGRLDLTSTSGSTTLTDVGGTIWVRTGSGALEGTGLSSRTADVGANSGSLDLAFTSAPDKVTAKVGSGAVTIGVPPGSHYQVVGRSGSGSREYAPGLEESTSPRIIDATAGSGSVDVDYVGGVPGDSGES</sequence>
<evidence type="ECO:0000313" key="2">
    <source>
        <dbReference type="EMBL" id="MFI9105937.1"/>
    </source>
</evidence>
<dbReference type="InterPro" id="IPR025164">
    <property type="entry name" value="Toastrack_DUF4097"/>
</dbReference>
<dbReference type="Proteomes" id="UP001614394">
    <property type="component" value="Unassembled WGS sequence"/>
</dbReference>
<feature type="domain" description="DUF4097" evidence="1">
    <location>
        <begin position="115"/>
        <end position="247"/>
    </location>
</feature>